<gene>
    <name evidence="2" type="ORF">FB473_000334</name>
</gene>
<reference evidence="2 3" key="1">
    <citation type="submission" date="2020-02" db="EMBL/GenBank/DDBJ databases">
        <title>Sequencing the genomes of 1000 actinobacteria strains.</title>
        <authorList>
            <person name="Klenk H.-P."/>
        </authorList>
    </citation>
    <scope>NUCLEOTIDE SEQUENCE [LARGE SCALE GENOMIC DNA]</scope>
    <source>
        <strain evidence="2 3">DSM 19609</strain>
    </source>
</reference>
<protein>
    <submittedName>
        <fullName evidence="2">Propanediol dehydratase small subunit</fullName>
    </submittedName>
</protein>
<feature type="compositionally biased region" description="Low complexity" evidence="1">
    <location>
        <begin position="23"/>
        <end position="42"/>
    </location>
</feature>
<dbReference type="Pfam" id="PF02287">
    <property type="entry name" value="Dehydratase_SU"/>
    <property type="match status" value="1"/>
</dbReference>
<keyword evidence="3" id="KW-1185">Reference proteome</keyword>
<dbReference type="RefSeq" id="WP_167164237.1">
    <property type="nucleotide sequence ID" value="NZ_BAAAOO010000012.1"/>
</dbReference>
<dbReference type="InterPro" id="IPR003207">
    <property type="entry name" value="Ppandiol/glycerol_DeHydtase_su"/>
</dbReference>
<name>A0ABX0SBH3_9ACTN</name>
<comment type="caution">
    <text evidence="2">The sequence shown here is derived from an EMBL/GenBank/DDBJ whole genome shotgun (WGS) entry which is preliminary data.</text>
</comment>
<dbReference type="Gene3D" id="1.10.1510.20">
    <property type="entry name" value="Propanediol/glycerol dehydratase, small subunit"/>
    <property type="match status" value="1"/>
</dbReference>
<dbReference type="EMBL" id="JAAMOZ010000001">
    <property type="protein sequence ID" value="NIH55689.1"/>
    <property type="molecule type" value="Genomic_DNA"/>
</dbReference>
<evidence type="ECO:0000313" key="2">
    <source>
        <dbReference type="EMBL" id="NIH55689.1"/>
    </source>
</evidence>
<organism evidence="2 3">
    <name type="scientific">Brooklawnia cerclae</name>
    <dbReference type="NCBI Taxonomy" id="349934"/>
    <lineage>
        <taxon>Bacteria</taxon>
        <taxon>Bacillati</taxon>
        <taxon>Actinomycetota</taxon>
        <taxon>Actinomycetes</taxon>
        <taxon>Propionibacteriales</taxon>
        <taxon>Propionibacteriaceae</taxon>
        <taxon>Brooklawnia</taxon>
    </lineage>
</organism>
<feature type="region of interest" description="Disordered" evidence="1">
    <location>
        <begin position="17"/>
        <end position="48"/>
    </location>
</feature>
<dbReference type="PIRSF" id="PIRSF018505">
    <property type="entry name" value="Prpndl_dhdrts_sm"/>
    <property type="match status" value="1"/>
</dbReference>
<dbReference type="NCBIfam" id="NF011972">
    <property type="entry name" value="PRK15443.1-3"/>
    <property type="match status" value="1"/>
</dbReference>
<accession>A0ABX0SBH3</accession>
<proteinExistence type="predicted"/>
<sequence length="177" mass="19357">MESEELIRHVMAEVMAKLGTNQATPTTSGNTTNSNSTPAGGTVDASSYPLSEKIPDRISSASGKKLSDFSFDKLKSGELTAADFRIAPETLKLQAEVADSVGRESLGRNMRRAAELIKVPDDELLDVYNSLRPYRSTKAELYKIADKLESDYGCTVNAAFIREAADVYEKRGRLKSE</sequence>
<evidence type="ECO:0000256" key="1">
    <source>
        <dbReference type="SAM" id="MobiDB-lite"/>
    </source>
</evidence>
<dbReference type="SUPFAM" id="SSF47148">
    <property type="entry name" value="Diol dehydratase, gamma subunit"/>
    <property type="match status" value="1"/>
</dbReference>
<dbReference type="Proteomes" id="UP000749311">
    <property type="component" value="Unassembled WGS sequence"/>
</dbReference>
<evidence type="ECO:0000313" key="3">
    <source>
        <dbReference type="Proteomes" id="UP000749311"/>
    </source>
</evidence>
<dbReference type="InterPro" id="IPR036091">
    <property type="entry name" value="Prodiol/glycerol_DeHase__sf_su"/>
</dbReference>